<dbReference type="InterPro" id="IPR017853">
    <property type="entry name" value="GH"/>
</dbReference>
<dbReference type="STRING" id="3750.A0A498JJL5"/>
<dbReference type="Gene3D" id="3.20.20.80">
    <property type="entry name" value="Glycosidases"/>
    <property type="match status" value="2"/>
</dbReference>
<comment type="similarity">
    <text evidence="1 2">Belongs to the glycosyl hydrolase 1 family.</text>
</comment>
<reference evidence="3 4" key="1">
    <citation type="submission" date="2018-10" db="EMBL/GenBank/DDBJ databases">
        <title>A high-quality apple genome assembly.</title>
        <authorList>
            <person name="Hu J."/>
        </authorList>
    </citation>
    <scope>NUCLEOTIDE SEQUENCE [LARGE SCALE GENOMIC DNA]</scope>
    <source>
        <strain evidence="4">cv. HFTH1</strain>
        <tissue evidence="3">Young leaf</tissue>
    </source>
</reference>
<comment type="caution">
    <text evidence="3">The sequence shown here is derived from an EMBL/GenBank/DDBJ whole genome shotgun (WGS) entry which is preliminary data.</text>
</comment>
<keyword evidence="4" id="KW-1185">Reference proteome</keyword>
<accession>A0A498JJL5</accession>
<organism evidence="3 4">
    <name type="scientific">Malus domestica</name>
    <name type="common">Apple</name>
    <name type="synonym">Pyrus malus</name>
    <dbReference type="NCBI Taxonomy" id="3750"/>
    <lineage>
        <taxon>Eukaryota</taxon>
        <taxon>Viridiplantae</taxon>
        <taxon>Streptophyta</taxon>
        <taxon>Embryophyta</taxon>
        <taxon>Tracheophyta</taxon>
        <taxon>Spermatophyta</taxon>
        <taxon>Magnoliopsida</taxon>
        <taxon>eudicotyledons</taxon>
        <taxon>Gunneridae</taxon>
        <taxon>Pentapetalae</taxon>
        <taxon>rosids</taxon>
        <taxon>fabids</taxon>
        <taxon>Rosales</taxon>
        <taxon>Rosaceae</taxon>
        <taxon>Amygdaloideae</taxon>
        <taxon>Maleae</taxon>
        <taxon>Malus</taxon>
    </lineage>
</organism>
<dbReference type="AlphaFoldDB" id="A0A498JJL5"/>
<dbReference type="SUPFAM" id="SSF51445">
    <property type="entry name" value="(Trans)glycosidases"/>
    <property type="match status" value="1"/>
</dbReference>
<dbReference type="InterPro" id="IPR001360">
    <property type="entry name" value="Glyco_hydro_1"/>
</dbReference>
<evidence type="ECO:0000256" key="2">
    <source>
        <dbReference type="RuleBase" id="RU003690"/>
    </source>
</evidence>
<evidence type="ECO:0000313" key="3">
    <source>
        <dbReference type="EMBL" id="RXH94124.1"/>
    </source>
</evidence>
<protein>
    <recommendedName>
        <fullName evidence="5">Beta-glucosidase</fullName>
    </recommendedName>
</protein>
<evidence type="ECO:0008006" key="5">
    <source>
        <dbReference type="Google" id="ProtNLM"/>
    </source>
</evidence>
<sequence>MRSAVGNRLPKFSKAESKLLKGSLDFHGVNYYTSTYADAFSLSTVTTVNQSFFGDMNTALSSVGETNNSSRLPSRIVSGLDTIINIFNIFRKEGVKVKGYFAWALLDVYEWDSGYTVRFGLTYIDYKNKMKRYLKYSAYWFKMFLLK</sequence>
<dbReference type="GO" id="GO:0008422">
    <property type="term" value="F:beta-glucosidase activity"/>
    <property type="evidence" value="ECO:0007669"/>
    <property type="project" value="TreeGrafter"/>
</dbReference>
<dbReference type="PRINTS" id="PR00131">
    <property type="entry name" value="GLHYDRLASE1"/>
</dbReference>
<dbReference type="GO" id="GO:0005975">
    <property type="term" value="P:carbohydrate metabolic process"/>
    <property type="evidence" value="ECO:0007669"/>
    <property type="project" value="InterPro"/>
</dbReference>
<proteinExistence type="inferred from homology"/>
<gene>
    <name evidence="3" type="ORF">DVH24_016191</name>
</gene>
<name>A0A498JJL5_MALDO</name>
<dbReference type="EMBL" id="RDQH01000333">
    <property type="protein sequence ID" value="RXH94124.1"/>
    <property type="molecule type" value="Genomic_DNA"/>
</dbReference>
<dbReference type="PANTHER" id="PTHR10353:SF297">
    <property type="entry name" value="VICIANIN HYDROLASE-LIKE"/>
    <property type="match status" value="1"/>
</dbReference>
<dbReference type="PANTHER" id="PTHR10353">
    <property type="entry name" value="GLYCOSYL HYDROLASE"/>
    <property type="match status" value="1"/>
</dbReference>
<dbReference type="Pfam" id="PF00232">
    <property type="entry name" value="Glyco_hydro_1"/>
    <property type="match status" value="1"/>
</dbReference>
<evidence type="ECO:0000256" key="1">
    <source>
        <dbReference type="ARBA" id="ARBA00010838"/>
    </source>
</evidence>
<dbReference type="Proteomes" id="UP000290289">
    <property type="component" value="Chromosome 7"/>
</dbReference>
<evidence type="ECO:0000313" key="4">
    <source>
        <dbReference type="Proteomes" id="UP000290289"/>
    </source>
</evidence>